<evidence type="ECO:0000313" key="2">
    <source>
        <dbReference type="Proteomes" id="UP000554482"/>
    </source>
</evidence>
<dbReference type="AlphaFoldDB" id="A0A7J6V5T6"/>
<dbReference type="Proteomes" id="UP000554482">
    <property type="component" value="Unassembled WGS sequence"/>
</dbReference>
<keyword evidence="2" id="KW-1185">Reference proteome</keyword>
<evidence type="ECO:0000313" key="1">
    <source>
        <dbReference type="EMBL" id="KAF5180444.1"/>
    </source>
</evidence>
<protein>
    <submittedName>
        <fullName evidence="1">Uncharacterized protein</fullName>
    </submittedName>
</protein>
<proteinExistence type="predicted"/>
<reference evidence="1 2" key="1">
    <citation type="submission" date="2020-06" db="EMBL/GenBank/DDBJ databases">
        <title>Transcriptomic and genomic resources for Thalictrum thalictroides and T. hernandezii: Facilitating candidate gene discovery in an emerging model plant lineage.</title>
        <authorList>
            <person name="Arias T."/>
            <person name="Riano-Pachon D.M."/>
            <person name="Di Stilio V.S."/>
        </authorList>
    </citation>
    <scope>NUCLEOTIDE SEQUENCE [LARGE SCALE GENOMIC DNA]</scope>
    <source>
        <strain evidence="2">cv. WT478/WT964</strain>
        <tissue evidence="1">Leaves</tissue>
    </source>
</reference>
<dbReference type="EMBL" id="JABWDY010037409">
    <property type="protein sequence ID" value="KAF5180444.1"/>
    <property type="molecule type" value="Genomic_DNA"/>
</dbReference>
<name>A0A7J6V5T6_THATH</name>
<gene>
    <name evidence="1" type="ORF">FRX31_029974</name>
</gene>
<comment type="caution">
    <text evidence="1">The sequence shown here is derived from an EMBL/GenBank/DDBJ whole genome shotgun (WGS) entry which is preliminary data.</text>
</comment>
<accession>A0A7J6V5T6</accession>
<organism evidence="1 2">
    <name type="scientific">Thalictrum thalictroides</name>
    <name type="common">Rue-anemone</name>
    <name type="synonym">Anemone thalictroides</name>
    <dbReference type="NCBI Taxonomy" id="46969"/>
    <lineage>
        <taxon>Eukaryota</taxon>
        <taxon>Viridiplantae</taxon>
        <taxon>Streptophyta</taxon>
        <taxon>Embryophyta</taxon>
        <taxon>Tracheophyta</taxon>
        <taxon>Spermatophyta</taxon>
        <taxon>Magnoliopsida</taxon>
        <taxon>Ranunculales</taxon>
        <taxon>Ranunculaceae</taxon>
        <taxon>Thalictroideae</taxon>
        <taxon>Thalictrum</taxon>
    </lineage>
</organism>
<sequence>MQKTKKKVPRRLDLFERIDECISSYPHLQTTTSDDAVVEVRMHNHIPSFSLYLTNCFRLLVVKGLIVF</sequence>